<dbReference type="Proteomes" id="UP000828941">
    <property type="component" value="Chromosome 4"/>
</dbReference>
<keyword evidence="2" id="KW-1185">Reference proteome</keyword>
<gene>
    <name evidence="1" type="ORF">L6164_009250</name>
</gene>
<sequence length="237" mass="26457">MRVQTERRESMMANPRRIVYINSASSDNPFQIRPSYLASIMQFFQKPQSLPFLLSLFLFLTWISIRLQRVSQVPPNYIPRSTEGEWSAESDMKANLVRFSSGIPSQIAKDKRGWLLNPVSIALASGISGGAVTCASVHVGEIRPGRVRGNHRHHDTNETFVIWGATTKFRLENSKVDNGYAEVIIGAEEIAVAASPSGTAHALVNKDPIRTTFFIGCQDSIINYNGSRSEFNVWKDL</sequence>
<name>A0ACB9PJ25_BAUVA</name>
<reference evidence="1 2" key="1">
    <citation type="journal article" date="2022" name="DNA Res.">
        <title>Chromosomal-level genome assembly of the orchid tree Bauhinia variegata (Leguminosae; Cercidoideae) supports the allotetraploid origin hypothesis of Bauhinia.</title>
        <authorList>
            <person name="Zhong Y."/>
            <person name="Chen Y."/>
            <person name="Zheng D."/>
            <person name="Pang J."/>
            <person name="Liu Y."/>
            <person name="Luo S."/>
            <person name="Meng S."/>
            <person name="Qian L."/>
            <person name="Wei D."/>
            <person name="Dai S."/>
            <person name="Zhou R."/>
        </authorList>
    </citation>
    <scope>NUCLEOTIDE SEQUENCE [LARGE SCALE GENOMIC DNA]</scope>
    <source>
        <strain evidence="1">BV-YZ2020</strain>
    </source>
</reference>
<evidence type="ECO:0000313" key="2">
    <source>
        <dbReference type="Proteomes" id="UP000828941"/>
    </source>
</evidence>
<accession>A0ACB9PJ25</accession>
<comment type="caution">
    <text evidence="1">The sequence shown here is derived from an EMBL/GenBank/DDBJ whole genome shotgun (WGS) entry which is preliminary data.</text>
</comment>
<proteinExistence type="predicted"/>
<dbReference type="EMBL" id="CM039429">
    <property type="protein sequence ID" value="KAI4348538.1"/>
    <property type="molecule type" value="Genomic_DNA"/>
</dbReference>
<organism evidence="1 2">
    <name type="scientific">Bauhinia variegata</name>
    <name type="common">Purple orchid tree</name>
    <name type="synonym">Phanera variegata</name>
    <dbReference type="NCBI Taxonomy" id="167791"/>
    <lineage>
        <taxon>Eukaryota</taxon>
        <taxon>Viridiplantae</taxon>
        <taxon>Streptophyta</taxon>
        <taxon>Embryophyta</taxon>
        <taxon>Tracheophyta</taxon>
        <taxon>Spermatophyta</taxon>
        <taxon>Magnoliopsida</taxon>
        <taxon>eudicotyledons</taxon>
        <taxon>Gunneridae</taxon>
        <taxon>Pentapetalae</taxon>
        <taxon>rosids</taxon>
        <taxon>fabids</taxon>
        <taxon>Fabales</taxon>
        <taxon>Fabaceae</taxon>
        <taxon>Cercidoideae</taxon>
        <taxon>Cercideae</taxon>
        <taxon>Bauhiniinae</taxon>
        <taxon>Bauhinia</taxon>
    </lineage>
</organism>
<protein>
    <submittedName>
        <fullName evidence="1">Uncharacterized protein</fullName>
    </submittedName>
</protein>
<evidence type="ECO:0000313" key="1">
    <source>
        <dbReference type="EMBL" id="KAI4348538.1"/>
    </source>
</evidence>